<name>A0A1P8MXX5_9RHOB</name>
<dbReference type="Proteomes" id="UP000186336">
    <property type="component" value="Chromosome"/>
</dbReference>
<organism evidence="1 2">
    <name type="scientific">Tateyamaria omphalii</name>
    <dbReference type="NCBI Taxonomy" id="299262"/>
    <lineage>
        <taxon>Bacteria</taxon>
        <taxon>Pseudomonadati</taxon>
        <taxon>Pseudomonadota</taxon>
        <taxon>Alphaproteobacteria</taxon>
        <taxon>Rhodobacterales</taxon>
        <taxon>Roseobacteraceae</taxon>
        <taxon>Tateyamaria</taxon>
    </lineage>
</organism>
<keyword evidence="2" id="KW-1185">Reference proteome</keyword>
<proteinExistence type="predicted"/>
<gene>
    <name evidence="1" type="ORF">BWR18_15210</name>
</gene>
<evidence type="ECO:0000313" key="2">
    <source>
        <dbReference type="Proteomes" id="UP000186336"/>
    </source>
</evidence>
<dbReference type="STRING" id="299262.BWR18_15210"/>
<dbReference type="PROSITE" id="PS51257">
    <property type="entry name" value="PROKAR_LIPOPROTEIN"/>
    <property type="match status" value="1"/>
</dbReference>
<protein>
    <recommendedName>
        <fullName evidence="3">Lipoprotein</fullName>
    </recommendedName>
</protein>
<reference evidence="1 2" key="1">
    <citation type="submission" date="2017-01" db="EMBL/GenBank/DDBJ databases">
        <title>Complete genome of Tateyamaria omphalii DOK1-4 isolated from seawater in Dokdo.</title>
        <authorList>
            <person name="Kim J.H."/>
            <person name="Chi W.-J."/>
        </authorList>
    </citation>
    <scope>NUCLEOTIDE SEQUENCE [LARGE SCALE GENOMIC DNA]</scope>
    <source>
        <strain evidence="1 2">DOK1-4</strain>
    </source>
</reference>
<evidence type="ECO:0008006" key="3">
    <source>
        <dbReference type="Google" id="ProtNLM"/>
    </source>
</evidence>
<dbReference type="OrthoDB" id="7867229at2"/>
<accession>A0A1P8MXX5</accession>
<sequence>MKEIVLAALLVVAMGVGACSTVVPSTLYQMRGLDPLSADPSDIALRVDLPESLGLLPGSGRLELQARRADGSELFGSYPVIMVGDVLQVAPAAHADLRALQAEIRAWRAADPDGVKGSLSVDFDPCGDTADIPDTARVSVDIRLAAGGAFLPLLRDAPLAEALEMAALEELKICP</sequence>
<dbReference type="RefSeq" id="WP_076629306.1">
    <property type="nucleotide sequence ID" value="NZ_CP019312.1"/>
</dbReference>
<dbReference type="KEGG" id="tom:BWR18_15210"/>
<dbReference type="EMBL" id="CP019312">
    <property type="protein sequence ID" value="APX12883.1"/>
    <property type="molecule type" value="Genomic_DNA"/>
</dbReference>
<evidence type="ECO:0000313" key="1">
    <source>
        <dbReference type="EMBL" id="APX12883.1"/>
    </source>
</evidence>
<dbReference type="AlphaFoldDB" id="A0A1P8MXX5"/>